<feature type="transmembrane region" description="Helical" evidence="1">
    <location>
        <begin position="422"/>
        <end position="441"/>
    </location>
</feature>
<gene>
    <name evidence="4" type="ORF">KCQ71_17435</name>
</gene>
<evidence type="ECO:0000259" key="3">
    <source>
        <dbReference type="Pfam" id="PF20990"/>
    </source>
</evidence>
<keyword evidence="5" id="KW-1185">Reference proteome</keyword>
<feature type="signal peptide" evidence="2">
    <location>
        <begin position="1"/>
        <end position="23"/>
    </location>
</feature>
<keyword evidence="2" id="KW-0732">Signal</keyword>
<protein>
    <submittedName>
        <fullName evidence="4">DUF2207 domain-containing protein</fullName>
    </submittedName>
</protein>
<feature type="transmembrane region" description="Helical" evidence="1">
    <location>
        <begin position="229"/>
        <end position="248"/>
    </location>
</feature>
<dbReference type="EMBL" id="JAGSHT010000016">
    <property type="protein sequence ID" value="MBZ2197947.1"/>
    <property type="molecule type" value="Genomic_DNA"/>
</dbReference>
<comment type="caution">
    <text evidence="4">The sequence shown here is derived from an EMBL/GenBank/DDBJ whole genome shotgun (WGS) entry which is preliminary data.</text>
</comment>
<evidence type="ECO:0000313" key="5">
    <source>
        <dbReference type="Proteomes" id="UP000826651"/>
    </source>
</evidence>
<evidence type="ECO:0000313" key="4">
    <source>
        <dbReference type="EMBL" id="MBZ2197947.1"/>
    </source>
</evidence>
<accession>A0ABS7SCF2</accession>
<organism evidence="4 5">
    <name type="scientific">Occultella gossypii</name>
    <dbReference type="NCBI Taxonomy" id="2800820"/>
    <lineage>
        <taxon>Bacteria</taxon>
        <taxon>Bacillati</taxon>
        <taxon>Actinomycetota</taxon>
        <taxon>Actinomycetes</taxon>
        <taxon>Micrococcales</taxon>
        <taxon>Ruaniaceae</taxon>
        <taxon>Occultella</taxon>
    </lineage>
</organism>
<proteinExistence type="predicted"/>
<keyword evidence="1" id="KW-1133">Transmembrane helix</keyword>
<keyword evidence="1" id="KW-0472">Membrane</keyword>
<evidence type="ECO:0000256" key="2">
    <source>
        <dbReference type="SAM" id="SignalP"/>
    </source>
</evidence>
<evidence type="ECO:0000256" key="1">
    <source>
        <dbReference type="SAM" id="Phobius"/>
    </source>
</evidence>
<keyword evidence="1" id="KW-0812">Transmembrane</keyword>
<feature type="domain" description="Predicted membrane protein YciQ-like C-terminal" evidence="3">
    <location>
        <begin position="275"/>
        <end position="499"/>
    </location>
</feature>
<dbReference type="InterPro" id="IPR048389">
    <property type="entry name" value="YciQ-like_C"/>
</dbReference>
<reference evidence="4 5" key="1">
    <citation type="submission" date="2021-04" db="EMBL/GenBank/DDBJ databases">
        <title>Ruania sp. nov., isolated from sandy soil of mangrove forest.</title>
        <authorList>
            <person name="Ge X."/>
            <person name="Huang R."/>
            <person name="Liu W."/>
        </authorList>
    </citation>
    <scope>NUCLEOTIDE SEQUENCE [LARGE SCALE GENOMIC DNA]</scope>
    <source>
        <strain evidence="4 5">N2-46</strain>
    </source>
</reference>
<dbReference type="Pfam" id="PF20990">
    <property type="entry name" value="DUF2207_C"/>
    <property type="match status" value="1"/>
</dbReference>
<sequence length="553" mass="58126">MRRRHLFIVGAALAMLVPASSAAAETSDEPHSDDAITVHVDMVLQDDGSLSVTETIRVPEGMQAERDLPLRIPPADDLMRVFTLADMEVTGAGAAEVVVDALHTTAPPGETEVRYVVSGTVADSADEQLATWYPTGWWDTDVAVVTGTFLAATPALSIGYCRAGAPGSTARCTLAAIADGGVLEFEQHDLLGGQRVELGVGLPLRTVPATAEWDEEPTPVRAFAFTTPALVATGALLLLLLGLAAWVVTARRRDLALLAEGTAVDVITDSDGEPVFSVPYGVLPGTLGTLVDASVDPVDLAASTLDLAVRRYLHIEAVGSTAGTIEWTLSRANDPDDQLREFERLLVEGLVPGDGAVDLGEVAEGSNLDLRGVRAAVYGDLVHARWFAGRQSHRIATWAGGALLLAGLAATIALALTVGHALVGVAAMVAGFGVLLAPRYLPLRTAAGSRVAGDLLAMRPHLRSIEAESIPAAERELLFTRALPYALALGESRTWVSKFAAQSLSDDGTPGIEWLGGFENDADLTRFSASFPHLVAELEAAFAARDHRASLGH</sequence>
<dbReference type="RefSeq" id="WP_223408256.1">
    <property type="nucleotide sequence ID" value="NZ_JAGSHT010000016.1"/>
</dbReference>
<dbReference type="Proteomes" id="UP000826651">
    <property type="component" value="Unassembled WGS sequence"/>
</dbReference>
<feature type="chain" id="PRO_5045568352" evidence="2">
    <location>
        <begin position="24"/>
        <end position="553"/>
    </location>
</feature>
<name>A0ABS7SCF2_9MICO</name>
<feature type="transmembrane region" description="Helical" evidence="1">
    <location>
        <begin position="395"/>
        <end position="416"/>
    </location>
</feature>